<feature type="compositionally biased region" description="Basic residues" evidence="1">
    <location>
        <begin position="258"/>
        <end position="274"/>
    </location>
</feature>
<evidence type="ECO:0000313" key="3">
    <source>
        <dbReference type="EMBL" id="KAK2569154.1"/>
    </source>
</evidence>
<proteinExistence type="predicted"/>
<comment type="caution">
    <text evidence="3">The sequence shown here is derived from an EMBL/GenBank/DDBJ whole genome shotgun (WGS) entry which is preliminary data.</text>
</comment>
<feature type="signal peptide" evidence="2">
    <location>
        <begin position="1"/>
        <end position="25"/>
    </location>
</feature>
<accession>A0AAD9QXD4</accession>
<organism evidence="3 4">
    <name type="scientific">Acropora cervicornis</name>
    <name type="common">Staghorn coral</name>
    <dbReference type="NCBI Taxonomy" id="6130"/>
    <lineage>
        <taxon>Eukaryota</taxon>
        <taxon>Metazoa</taxon>
        <taxon>Cnidaria</taxon>
        <taxon>Anthozoa</taxon>
        <taxon>Hexacorallia</taxon>
        <taxon>Scleractinia</taxon>
        <taxon>Astrocoeniina</taxon>
        <taxon>Acroporidae</taxon>
        <taxon>Acropora</taxon>
    </lineage>
</organism>
<evidence type="ECO:0000313" key="4">
    <source>
        <dbReference type="Proteomes" id="UP001249851"/>
    </source>
</evidence>
<feature type="compositionally biased region" description="Basic residues" evidence="1">
    <location>
        <begin position="192"/>
        <end position="206"/>
    </location>
</feature>
<dbReference type="EMBL" id="JARQWQ010000010">
    <property type="protein sequence ID" value="KAK2569154.1"/>
    <property type="molecule type" value="Genomic_DNA"/>
</dbReference>
<feature type="region of interest" description="Disordered" evidence="1">
    <location>
        <begin position="255"/>
        <end position="274"/>
    </location>
</feature>
<gene>
    <name evidence="3" type="ORF">P5673_006050</name>
</gene>
<reference evidence="3" key="1">
    <citation type="journal article" date="2023" name="G3 (Bethesda)">
        <title>Whole genome assembly and annotation of the endangered Caribbean coral Acropora cervicornis.</title>
        <authorList>
            <person name="Selwyn J.D."/>
            <person name="Vollmer S.V."/>
        </authorList>
    </citation>
    <scope>NUCLEOTIDE SEQUENCE</scope>
    <source>
        <strain evidence="3">K2</strain>
    </source>
</reference>
<feature type="chain" id="PRO_5042048286" evidence="2">
    <location>
        <begin position="26"/>
        <end position="274"/>
    </location>
</feature>
<dbReference type="Proteomes" id="UP001249851">
    <property type="component" value="Unassembled WGS sequence"/>
</dbReference>
<feature type="compositionally biased region" description="Polar residues" evidence="1">
    <location>
        <begin position="159"/>
        <end position="189"/>
    </location>
</feature>
<keyword evidence="2" id="KW-0732">Signal</keyword>
<reference evidence="3" key="2">
    <citation type="journal article" date="2023" name="Science">
        <title>Genomic signatures of disease resistance in endangered staghorn corals.</title>
        <authorList>
            <person name="Vollmer S.V."/>
            <person name="Selwyn J.D."/>
            <person name="Despard B.A."/>
            <person name="Roesel C.L."/>
        </authorList>
    </citation>
    <scope>NUCLEOTIDE SEQUENCE</scope>
    <source>
        <strain evidence="3">K2</strain>
    </source>
</reference>
<evidence type="ECO:0000256" key="2">
    <source>
        <dbReference type="SAM" id="SignalP"/>
    </source>
</evidence>
<evidence type="ECO:0000256" key="1">
    <source>
        <dbReference type="SAM" id="MobiDB-lite"/>
    </source>
</evidence>
<dbReference type="AlphaFoldDB" id="A0AAD9QXD4"/>
<protein>
    <submittedName>
        <fullName evidence="3">Uncharacterized protein</fullName>
    </submittedName>
</protein>
<feature type="region of interest" description="Disordered" evidence="1">
    <location>
        <begin position="159"/>
        <end position="206"/>
    </location>
</feature>
<name>A0AAD9QXD4_ACRCE</name>
<sequence>MASLQSLFVALFSVLILSEFSCSEAKKKKKGLRHFQKDPFRDMCRAALRNGSHKGLVNLQAFFDLRKSFACLRMETCSFVPLCFVEETPDLGQENLNNCALWNILLHDLKRRKTNSERKSKLSGGAPRRTDYSWDDAVSSFCYGVSVYRFLPPVEEDVSAQNGTTATSDLSGKRNSTGQNSTADSPLTDSKQKKKRHRRGGPFNRLLRHFKRAKTIGVRNSSCGGLEACTRICVGQNEGATNSSDCMTFKIQCTTRVPKSRKKSKGKGKRKNRD</sequence>
<keyword evidence="4" id="KW-1185">Reference proteome</keyword>